<evidence type="ECO:0000313" key="2">
    <source>
        <dbReference type="EnsemblPlants" id="Solyc08g007755.1.1"/>
    </source>
</evidence>
<name>A0A3Q7HI32_SOLLC</name>
<dbReference type="InParanoid" id="A0A3Q7HI32"/>
<feature type="transmembrane region" description="Helical" evidence="1">
    <location>
        <begin position="40"/>
        <end position="61"/>
    </location>
</feature>
<evidence type="ECO:0000256" key="1">
    <source>
        <dbReference type="SAM" id="Phobius"/>
    </source>
</evidence>
<dbReference type="PANTHER" id="PTHR34356:SF3">
    <property type="entry name" value="EXPRESSED PROTEIN"/>
    <property type="match status" value="1"/>
</dbReference>
<reference evidence="2" key="1">
    <citation type="journal article" date="2012" name="Nature">
        <title>The tomato genome sequence provides insights into fleshy fruit evolution.</title>
        <authorList>
            <consortium name="Tomato Genome Consortium"/>
        </authorList>
    </citation>
    <scope>NUCLEOTIDE SEQUENCE [LARGE SCALE GENOMIC DNA]</scope>
    <source>
        <strain evidence="2">cv. Heinz 1706</strain>
    </source>
</reference>
<evidence type="ECO:0000313" key="3">
    <source>
        <dbReference type="Proteomes" id="UP000004994"/>
    </source>
</evidence>
<dbReference type="EnsemblPlants" id="Solyc08g007755.1.1">
    <property type="protein sequence ID" value="Solyc08g007755.1.1"/>
    <property type="gene ID" value="Solyc08g007755.1"/>
</dbReference>
<dbReference type="AlphaFoldDB" id="A0A3Q7HI32"/>
<keyword evidence="1" id="KW-0472">Membrane</keyword>
<organism evidence="2">
    <name type="scientific">Solanum lycopersicum</name>
    <name type="common">Tomato</name>
    <name type="synonym">Lycopersicon esculentum</name>
    <dbReference type="NCBI Taxonomy" id="4081"/>
    <lineage>
        <taxon>Eukaryota</taxon>
        <taxon>Viridiplantae</taxon>
        <taxon>Streptophyta</taxon>
        <taxon>Embryophyta</taxon>
        <taxon>Tracheophyta</taxon>
        <taxon>Spermatophyta</taxon>
        <taxon>Magnoliopsida</taxon>
        <taxon>eudicotyledons</taxon>
        <taxon>Gunneridae</taxon>
        <taxon>Pentapetalae</taxon>
        <taxon>asterids</taxon>
        <taxon>lamiids</taxon>
        <taxon>Solanales</taxon>
        <taxon>Solanaceae</taxon>
        <taxon>Solanoideae</taxon>
        <taxon>Solaneae</taxon>
        <taxon>Solanum</taxon>
        <taxon>Solanum subgen. Lycopersicon</taxon>
    </lineage>
</organism>
<dbReference type="PANTHER" id="PTHR34356">
    <property type="entry name" value="ANTIGENIC HEAT-STABLE PROTEIN"/>
    <property type="match status" value="1"/>
</dbReference>
<dbReference type="Gramene" id="Solyc08g007755.1.1">
    <property type="protein sequence ID" value="Solyc08g007755.1.1"/>
    <property type="gene ID" value="Solyc08g007755.1"/>
</dbReference>
<reference evidence="2" key="2">
    <citation type="submission" date="2019-01" db="UniProtKB">
        <authorList>
            <consortium name="EnsemblPlants"/>
        </authorList>
    </citation>
    <scope>IDENTIFICATION</scope>
    <source>
        <strain evidence="2">cv. Heinz 1706</strain>
    </source>
</reference>
<keyword evidence="1" id="KW-1133">Transmembrane helix</keyword>
<accession>A0A3Q7HI32</accession>
<protein>
    <submittedName>
        <fullName evidence="2">Uncharacterized protein</fullName>
    </submittedName>
</protein>
<sequence>MHRKLTMENGDGTNWKRIRAEDVICELKDDGDFDKHRLKILGFVLFALSKLYVIGIGISAYTGSGARVEGSLEYKRKKEVLADCDMTYEACISGAGASCLGEKRCRGRLELRFDL</sequence>
<dbReference type="Proteomes" id="UP000004994">
    <property type="component" value="Chromosome 8"/>
</dbReference>
<keyword evidence="3" id="KW-1185">Reference proteome</keyword>
<proteinExistence type="predicted"/>
<keyword evidence="1" id="KW-0812">Transmembrane</keyword>